<dbReference type="Proteomes" id="UP000652761">
    <property type="component" value="Unassembled WGS sequence"/>
</dbReference>
<feature type="region of interest" description="Disordered" evidence="1">
    <location>
        <begin position="1"/>
        <end position="66"/>
    </location>
</feature>
<feature type="compositionally biased region" description="Low complexity" evidence="1">
    <location>
        <begin position="22"/>
        <end position="39"/>
    </location>
</feature>
<accession>A0A843XEP0</accession>
<name>A0A843XEP0_COLES</name>
<gene>
    <name evidence="2" type="ORF">Taro_050775</name>
</gene>
<protein>
    <submittedName>
        <fullName evidence="2">Uncharacterized protein</fullName>
    </submittedName>
</protein>
<comment type="caution">
    <text evidence="2">The sequence shown here is derived from an EMBL/GenBank/DDBJ whole genome shotgun (WGS) entry which is preliminary data.</text>
</comment>
<proteinExistence type="predicted"/>
<organism evidence="2 3">
    <name type="scientific">Colocasia esculenta</name>
    <name type="common">Wild taro</name>
    <name type="synonym">Arum esculentum</name>
    <dbReference type="NCBI Taxonomy" id="4460"/>
    <lineage>
        <taxon>Eukaryota</taxon>
        <taxon>Viridiplantae</taxon>
        <taxon>Streptophyta</taxon>
        <taxon>Embryophyta</taxon>
        <taxon>Tracheophyta</taxon>
        <taxon>Spermatophyta</taxon>
        <taxon>Magnoliopsida</taxon>
        <taxon>Liliopsida</taxon>
        <taxon>Araceae</taxon>
        <taxon>Aroideae</taxon>
        <taxon>Colocasieae</taxon>
        <taxon>Colocasia</taxon>
    </lineage>
</organism>
<sequence length="66" mass="6866">MTTLDLRKVKGPHAEPTCTSDTPQGQGTTPTGAPRTAPRNGVRDSSMPVALNAPSKAHRDGVSGKR</sequence>
<dbReference type="EMBL" id="NMUH01007768">
    <property type="protein sequence ID" value="MQM17796.1"/>
    <property type="molecule type" value="Genomic_DNA"/>
</dbReference>
<keyword evidence="3" id="KW-1185">Reference proteome</keyword>
<evidence type="ECO:0000313" key="2">
    <source>
        <dbReference type="EMBL" id="MQM17796.1"/>
    </source>
</evidence>
<feature type="compositionally biased region" description="Basic and acidic residues" evidence="1">
    <location>
        <begin position="57"/>
        <end position="66"/>
    </location>
</feature>
<evidence type="ECO:0000256" key="1">
    <source>
        <dbReference type="SAM" id="MobiDB-lite"/>
    </source>
</evidence>
<dbReference type="AlphaFoldDB" id="A0A843XEP0"/>
<reference evidence="2" key="1">
    <citation type="submission" date="2017-07" db="EMBL/GenBank/DDBJ databases">
        <title>Taro Niue Genome Assembly and Annotation.</title>
        <authorList>
            <person name="Atibalentja N."/>
            <person name="Keating K."/>
            <person name="Fields C.J."/>
        </authorList>
    </citation>
    <scope>NUCLEOTIDE SEQUENCE</scope>
    <source>
        <strain evidence="2">Niue_2</strain>
        <tissue evidence="2">Leaf</tissue>
    </source>
</reference>
<evidence type="ECO:0000313" key="3">
    <source>
        <dbReference type="Proteomes" id="UP000652761"/>
    </source>
</evidence>